<dbReference type="GO" id="GO:0004527">
    <property type="term" value="F:exonuclease activity"/>
    <property type="evidence" value="ECO:0007669"/>
    <property type="project" value="UniProtKB-KW"/>
</dbReference>
<evidence type="ECO:0000256" key="10">
    <source>
        <dbReference type="ARBA" id="ARBA00023235"/>
    </source>
</evidence>
<dbReference type="InterPro" id="IPR011335">
    <property type="entry name" value="Restrct_endonuc-II-like"/>
</dbReference>
<dbReference type="Pfam" id="PF13361">
    <property type="entry name" value="UvrD_C"/>
    <property type="match status" value="2"/>
</dbReference>
<dbReference type="Pfam" id="PF00580">
    <property type="entry name" value="UvrD-helicase"/>
    <property type="match status" value="1"/>
</dbReference>
<keyword evidence="6" id="KW-0269">Exonuclease</keyword>
<dbReference type="Gene3D" id="3.90.320.10">
    <property type="match status" value="1"/>
</dbReference>
<organism evidence="18 19">
    <name type="scientific">Candidatus Coproplasma avicola</name>
    <dbReference type="NCBI Taxonomy" id="2840744"/>
    <lineage>
        <taxon>Bacteria</taxon>
        <taxon>Bacillati</taxon>
        <taxon>Bacillota</taxon>
        <taxon>Clostridia</taxon>
        <taxon>Eubacteriales</taxon>
        <taxon>Candidatus Coproplasma</taxon>
    </lineage>
</organism>
<evidence type="ECO:0000256" key="13">
    <source>
        <dbReference type="ARBA" id="ARBA00048988"/>
    </source>
</evidence>
<dbReference type="GO" id="GO:0000725">
    <property type="term" value="P:recombinational repair"/>
    <property type="evidence" value="ECO:0007669"/>
    <property type="project" value="TreeGrafter"/>
</dbReference>
<proteinExistence type="predicted"/>
<dbReference type="Pfam" id="PF12705">
    <property type="entry name" value="PDDEXK_1"/>
    <property type="match status" value="1"/>
</dbReference>
<reference evidence="18" key="1">
    <citation type="submission" date="2020-10" db="EMBL/GenBank/DDBJ databases">
        <authorList>
            <person name="Gilroy R."/>
        </authorList>
    </citation>
    <scope>NUCLEOTIDE SEQUENCE</scope>
    <source>
        <strain evidence="18">ChiW16-3235</strain>
    </source>
</reference>
<keyword evidence="1" id="KW-0540">Nuclease</keyword>
<evidence type="ECO:0000313" key="19">
    <source>
        <dbReference type="Proteomes" id="UP000823913"/>
    </source>
</evidence>
<keyword evidence="2 14" id="KW-0547">Nucleotide-binding</keyword>
<dbReference type="SUPFAM" id="SSF52540">
    <property type="entry name" value="P-loop containing nucleoside triphosphate hydrolases"/>
    <property type="match status" value="1"/>
</dbReference>
<name>A0A9D1E5R0_9FIRM</name>
<evidence type="ECO:0000259" key="16">
    <source>
        <dbReference type="PROSITE" id="PS51198"/>
    </source>
</evidence>
<evidence type="ECO:0000256" key="12">
    <source>
        <dbReference type="ARBA" id="ARBA00034808"/>
    </source>
</evidence>
<dbReference type="GO" id="GO:0003677">
    <property type="term" value="F:DNA binding"/>
    <property type="evidence" value="ECO:0007669"/>
    <property type="project" value="UniProtKB-KW"/>
</dbReference>
<evidence type="ECO:0000256" key="15">
    <source>
        <dbReference type="SAM" id="MobiDB-lite"/>
    </source>
</evidence>
<gene>
    <name evidence="18" type="ORF">IAB94_01555</name>
</gene>
<dbReference type="AlphaFoldDB" id="A0A9D1E5R0"/>
<feature type="region of interest" description="Disordered" evidence="15">
    <location>
        <begin position="264"/>
        <end position="284"/>
    </location>
</feature>
<accession>A0A9D1E5R0</accession>
<keyword evidence="7 14" id="KW-0067">ATP-binding</keyword>
<dbReference type="EC" id="5.6.2.4" evidence="12"/>
<feature type="compositionally biased region" description="Basic and acidic residues" evidence="15">
    <location>
        <begin position="275"/>
        <end position="284"/>
    </location>
</feature>
<evidence type="ECO:0000256" key="5">
    <source>
        <dbReference type="ARBA" id="ARBA00022806"/>
    </source>
</evidence>
<evidence type="ECO:0000256" key="8">
    <source>
        <dbReference type="ARBA" id="ARBA00023125"/>
    </source>
</evidence>
<evidence type="ECO:0000256" key="11">
    <source>
        <dbReference type="ARBA" id="ARBA00034617"/>
    </source>
</evidence>
<dbReference type="InterPro" id="IPR038726">
    <property type="entry name" value="PDDEXK_AddAB-type"/>
</dbReference>
<protein>
    <recommendedName>
        <fullName evidence="12">DNA 3'-5' helicase</fullName>
        <ecNumber evidence="12">5.6.2.4</ecNumber>
    </recommendedName>
</protein>
<dbReference type="Gene3D" id="3.40.50.300">
    <property type="entry name" value="P-loop containing nucleotide triphosphate hydrolases"/>
    <property type="match status" value="3"/>
</dbReference>
<keyword evidence="8" id="KW-0238">DNA-binding</keyword>
<keyword evidence="4 14" id="KW-0378">Hydrolase</keyword>
<evidence type="ECO:0000313" key="18">
    <source>
        <dbReference type="EMBL" id="HIR66714.1"/>
    </source>
</evidence>
<feature type="binding site" evidence="14">
    <location>
        <begin position="23"/>
        <end position="30"/>
    </location>
    <ligand>
        <name>ATP</name>
        <dbReference type="ChEBI" id="CHEBI:30616"/>
    </ligand>
</feature>
<comment type="catalytic activity">
    <reaction evidence="13">
        <text>ATP + H2O = ADP + phosphate + H(+)</text>
        <dbReference type="Rhea" id="RHEA:13065"/>
        <dbReference type="ChEBI" id="CHEBI:15377"/>
        <dbReference type="ChEBI" id="CHEBI:15378"/>
        <dbReference type="ChEBI" id="CHEBI:30616"/>
        <dbReference type="ChEBI" id="CHEBI:43474"/>
        <dbReference type="ChEBI" id="CHEBI:456216"/>
        <dbReference type="EC" id="5.6.2.4"/>
    </reaction>
</comment>
<dbReference type="InterPro" id="IPR011604">
    <property type="entry name" value="PDDEXK-like_dom_sf"/>
</dbReference>
<dbReference type="PANTHER" id="PTHR11070">
    <property type="entry name" value="UVRD / RECB / PCRA DNA HELICASE FAMILY MEMBER"/>
    <property type="match status" value="1"/>
</dbReference>
<dbReference type="PANTHER" id="PTHR11070:SF48">
    <property type="entry name" value="ATP-DEPENDENT HELICASE_NUCLEASE SUBUNIT A"/>
    <property type="match status" value="1"/>
</dbReference>
<dbReference type="GO" id="GO:0033202">
    <property type="term" value="C:DNA helicase complex"/>
    <property type="evidence" value="ECO:0007669"/>
    <property type="project" value="TreeGrafter"/>
</dbReference>
<feature type="domain" description="UvrD-like helicase ATP-binding" evidence="16">
    <location>
        <begin position="2"/>
        <end position="443"/>
    </location>
</feature>
<dbReference type="SUPFAM" id="SSF52980">
    <property type="entry name" value="Restriction endonuclease-like"/>
    <property type="match status" value="1"/>
</dbReference>
<evidence type="ECO:0000256" key="14">
    <source>
        <dbReference type="PROSITE-ProRule" id="PRU00560"/>
    </source>
</evidence>
<dbReference type="PROSITE" id="PS51217">
    <property type="entry name" value="UVRD_HELICASE_CTER"/>
    <property type="match status" value="1"/>
</dbReference>
<dbReference type="GO" id="GO:0005829">
    <property type="term" value="C:cytosol"/>
    <property type="evidence" value="ECO:0007669"/>
    <property type="project" value="TreeGrafter"/>
</dbReference>
<keyword evidence="9" id="KW-0234">DNA repair</keyword>
<comment type="caution">
    <text evidence="18">The sequence shown here is derived from an EMBL/GenBank/DDBJ whole genome shotgun (WGS) entry which is preliminary data.</text>
</comment>
<evidence type="ECO:0000259" key="17">
    <source>
        <dbReference type="PROSITE" id="PS51217"/>
    </source>
</evidence>
<keyword evidence="3" id="KW-0227">DNA damage</keyword>
<dbReference type="InterPro" id="IPR027417">
    <property type="entry name" value="P-loop_NTPase"/>
</dbReference>
<evidence type="ECO:0000256" key="4">
    <source>
        <dbReference type="ARBA" id="ARBA00022801"/>
    </source>
</evidence>
<evidence type="ECO:0000256" key="1">
    <source>
        <dbReference type="ARBA" id="ARBA00022722"/>
    </source>
</evidence>
<reference evidence="18" key="2">
    <citation type="journal article" date="2021" name="PeerJ">
        <title>Extensive microbial diversity within the chicken gut microbiome revealed by metagenomics and culture.</title>
        <authorList>
            <person name="Gilroy R."/>
            <person name="Ravi A."/>
            <person name="Getino M."/>
            <person name="Pursley I."/>
            <person name="Horton D.L."/>
            <person name="Alikhan N.F."/>
            <person name="Baker D."/>
            <person name="Gharbi K."/>
            <person name="Hall N."/>
            <person name="Watson M."/>
            <person name="Adriaenssens E.M."/>
            <person name="Foster-Nyarko E."/>
            <person name="Jarju S."/>
            <person name="Secka A."/>
            <person name="Antonio M."/>
            <person name="Oren A."/>
            <person name="Chaudhuri R.R."/>
            <person name="La Ragione R."/>
            <person name="Hildebrand F."/>
            <person name="Pallen M.J."/>
        </authorList>
    </citation>
    <scope>NUCLEOTIDE SEQUENCE</scope>
    <source>
        <strain evidence="18">ChiW16-3235</strain>
    </source>
</reference>
<dbReference type="GO" id="GO:0043138">
    <property type="term" value="F:3'-5' DNA helicase activity"/>
    <property type="evidence" value="ECO:0007669"/>
    <property type="project" value="UniProtKB-EC"/>
</dbReference>
<dbReference type="EMBL" id="DVHK01000038">
    <property type="protein sequence ID" value="HIR66714.1"/>
    <property type="molecule type" value="Genomic_DNA"/>
</dbReference>
<evidence type="ECO:0000256" key="9">
    <source>
        <dbReference type="ARBA" id="ARBA00023204"/>
    </source>
</evidence>
<evidence type="ECO:0000256" key="7">
    <source>
        <dbReference type="ARBA" id="ARBA00022840"/>
    </source>
</evidence>
<evidence type="ECO:0000256" key="3">
    <source>
        <dbReference type="ARBA" id="ARBA00022763"/>
    </source>
</evidence>
<comment type="catalytic activity">
    <reaction evidence="11">
        <text>Couples ATP hydrolysis with the unwinding of duplex DNA by translocating in the 3'-5' direction.</text>
        <dbReference type="EC" id="5.6.2.4"/>
    </reaction>
</comment>
<keyword evidence="5 14" id="KW-0347">Helicase</keyword>
<dbReference type="GO" id="GO:0005524">
    <property type="term" value="F:ATP binding"/>
    <property type="evidence" value="ECO:0007669"/>
    <property type="project" value="UniProtKB-UniRule"/>
</dbReference>
<sequence>MSEKYTPEQLAAIDARGKIIVSASAGSGKTFVMIQKLCDLLQRGGDLDGVLAVTFTKKAAAQIKEKLRKTLISRLQSAEGEERANIKAQLAKIPSADISTIHSFCARLIRTYFYALDTDRSFEIVVDEAKLADMKERAMDNLFDRLYAAGDGDFTYVLDCLRRKRSDESVRRLIMRAHEAARNVVDYRQKLGAYHQIYCEEGFNKVCVDMNGFIREKSLSLLSAFENFFATLEIPQSLSKINVIADEMRASLRAAAEGDLFDPLPPLSSTRRPSGKTEEEKAVGESFGEYRTRLKKKYDALKKDLGSREEEYAAFMSGGRLASAFSSLVLAFDDEYTAVKREENKLDCPDLEHLTLKLLSDADIKRQINARYKNVFVDEYQDVNPVQERILTLVGEEEVFTVGDVKQAIYGFRGSKSVFFSRKYADMQLTSGAMRLSVNFRSSDGVLQFVNKLFGDIMTPSSCGIDYAGDGVMHRGGKYPAGYGEAKLVVFGKEQKTPPPAEGIYSVAAHRGARSGHTREGLAVLEIVRRELSRKHYSIEEGAMVDTQPGDICILTRKNAGDSTLGIVRALTDAGYGVEGAGDGDLFKRPEINQLMDILSLIDNCQQDIPLATAMLSPIGGFTRDELARIRISQGSARGLSFRDCVGQYSKARDALAAKIGEFFVRLNGYRRLADVLGAAALIDKILADTGLGARYSSGGGNKLACIRRFQQEAYSPSGELHLNAFLSRIKAGGYSIKAPVPSSSDSIKVVTMHSSKGLEYPVVIVADIARKFGGNDAEETPFDDEYGYCPRAFDTQNKLVRTTVLRELCARRARREEIKNELNLFYVACTRAMCNLYVLCGDVPAYDPAAWYEADCYAKMFDVTAYAPEYMQELSDFEDAFPAPAIVAGGEGAVDAGSLFGAAYSRPGSVNLAVKTSASQLMRDEEAYYAELSLFGDEYAENTDDDPSLPSGTEAGTAYHRFLELCDFGIKDGEGIEGELRAFVSDGRLSPEQFDLLKVERLVKILNMPAFSSLGGAQLWREREFLCSLPADIVFDGAPAEESVLVQGAIDLLAVTAEGVFIIDYKLVRLSPEALKAKYSRQLNLYKSAVARIMKVDERTIQARIIDLRHLKEITV</sequence>
<dbReference type="InterPro" id="IPR014017">
    <property type="entry name" value="DNA_helicase_UvrD-like_C"/>
</dbReference>
<evidence type="ECO:0000256" key="6">
    <source>
        <dbReference type="ARBA" id="ARBA00022839"/>
    </source>
</evidence>
<keyword evidence="10" id="KW-0413">Isomerase</keyword>
<dbReference type="InterPro" id="IPR014016">
    <property type="entry name" value="UvrD-like_ATP-bd"/>
</dbReference>
<dbReference type="PROSITE" id="PS51198">
    <property type="entry name" value="UVRD_HELICASE_ATP_BIND"/>
    <property type="match status" value="1"/>
</dbReference>
<feature type="domain" description="UvrD-like helicase C-terminal" evidence="17">
    <location>
        <begin position="474"/>
        <end position="758"/>
    </location>
</feature>
<evidence type="ECO:0000256" key="2">
    <source>
        <dbReference type="ARBA" id="ARBA00022741"/>
    </source>
</evidence>
<dbReference type="Gene3D" id="1.10.486.10">
    <property type="entry name" value="PCRA, domain 4"/>
    <property type="match status" value="1"/>
</dbReference>
<dbReference type="Proteomes" id="UP000823913">
    <property type="component" value="Unassembled WGS sequence"/>
</dbReference>
<dbReference type="InterPro" id="IPR000212">
    <property type="entry name" value="DNA_helicase_UvrD/REP"/>
</dbReference>